<proteinExistence type="predicted"/>
<keyword evidence="3" id="KW-1185">Reference proteome</keyword>
<accession>A0AAE0S0G5</accession>
<evidence type="ECO:0000256" key="1">
    <source>
        <dbReference type="SAM" id="MobiDB-lite"/>
    </source>
</evidence>
<feature type="compositionally biased region" description="Basic and acidic residues" evidence="1">
    <location>
        <begin position="80"/>
        <end position="92"/>
    </location>
</feature>
<feature type="region of interest" description="Disordered" evidence="1">
    <location>
        <begin position="1"/>
        <end position="21"/>
    </location>
</feature>
<name>A0AAE0S0G5_9BIVA</name>
<reference evidence="2" key="2">
    <citation type="journal article" date="2021" name="Genome Biol. Evol.">
        <title>Developing a high-quality reference genome for a parasitic bivalve with doubly uniparental inheritance (Bivalvia: Unionida).</title>
        <authorList>
            <person name="Smith C.H."/>
        </authorList>
    </citation>
    <scope>NUCLEOTIDE SEQUENCE</scope>
    <source>
        <strain evidence="2">CHS0354</strain>
        <tissue evidence="2">Mantle</tissue>
    </source>
</reference>
<feature type="region of interest" description="Disordered" evidence="1">
    <location>
        <begin position="50"/>
        <end position="131"/>
    </location>
</feature>
<dbReference type="Proteomes" id="UP001195483">
    <property type="component" value="Unassembled WGS sequence"/>
</dbReference>
<evidence type="ECO:0000313" key="3">
    <source>
        <dbReference type="Proteomes" id="UP001195483"/>
    </source>
</evidence>
<evidence type="ECO:0000313" key="2">
    <source>
        <dbReference type="EMBL" id="KAK3582685.1"/>
    </source>
</evidence>
<reference evidence="2" key="1">
    <citation type="journal article" date="2021" name="Genome Biol. Evol.">
        <title>A High-Quality Reference Genome for a Parasitic Bivalve with Doubly Uniparental Inheritance (Bivalvia: Unionida).</title>
        <authorList>
            <person name="Smith C.H."/>
        </authorList>
    </citation>
    <scope>NUCLEOTIDE SEQUENCE</scope>
    <source>
        <strain evidence="2">CHS0354</strain>
    </source>
</reference>
<organism evidence="2 3">
    <name type="scientific">Potamilus streckersoni</name>
    <dbReference type="NCBI Taxonomy" id="2493646"/>
    <lineage>
        <taxon>Eukaryota</taxon>
        <taxon>Metazoa</taxon>
        <taxon>Spiralia</taxon>
        <taxon>Lophotrochozoa</taxon>
        <taxon>Mollusca</taxon>
        <taxon>Bivalvia</taxon>
        <taxon>Autobranchia</taxon>
        <taxon>Heteroconchia</taxon>
        <taxon>Palaeoheterodonta</taxon>
        <taxon>Unionida</taxon>
        <taxon>Unionoidea</taxon>
        <taxon>Unionidae</taxon>
        <taxon>Ambleminae</taxon>
        <taxon>Lampsilini</taxon>
        <taxon>Potamilus</taxon>
    </lineage>
</organism>
<protein>
    <submittedName>
        <fullName evidence="2">Uncharacterized protein</fullName>
    </submittedName>
</protein>
<gene>
    <name evidence="2" type="ORF">CHS0354_013032</name>
</gene>
<feature type="compositionally biased region" description="Basic residues" evidence="1">
    <location>
        <begin position="111"/>
        <end position="131"/>
    </location>
</feature>
<reference evidence="2" key="3">
    <citation type="submission" date="2023-05" db="EMBL/GenBank/DDBJ databases">
        <authorList>
            <person name="Smith C.H."/>
        </authorList>
    </citation>
    <scope>NUCLEOTIDE SEQUENCE</scope>
    <source>
        <strain evidence="2">CHS0354</strain>
        <tissue evidence="2">Mantle</tissue>
    </source>
</reference>
<comment type="caution">
    <text evidence="2">The sequence shown here is derived from an EMBL/GenBank/DDBJ whole genome shotgun (WGS) entry which is preliminary data.</text>
</comment>
<feature type="compositionally biased region" description="Basic and acidic residues" evidence="1">
    <location>
        <begin position="50"/>
        <end position="71"/>
    </location>
</feature>
<dbReference type="EMBL" id="JAEAOA010000791">
    <property type="protein sequence ID" value="KAK3582685.1"/>
    <property type="molecule type" value="Genomic_DNA"/>
</dbReference>
<dbReference type="AlphaFoldDB" id="A0AAE0S0G5"/>
<sequence length="131" mass="15013">MDPSITLGRKTLRSDKGMDPTITLGRKMIQCDKGMDSTITLDRKTIQSDNVRAELQGKEENREADKKKEADVNDTSARANENRSIKKAEKNKPRCNKIQMEKKDPSNRCPVKNRKTNKERKKTTSTLLKHQ</sequence>